<dbReference type="AlphaFoldDB" id="A0A5N6KDH3"/>
<keyword evidence="1" id="KW-0472">Membrane</keyword>
<proteinExistence type="predicted"/>
<dbReference type="EMBL" id="VIGI01000004">
    <property type="protein sequence ID" value="KAB8301519.1"/>
    <property type="molecule type" value="Genomic_DNA"/>
</dbReference>
<accession>A0A5N6KDH3</accession>
<evidence type="ECO:0000256" key="1">
    <source>
        <dbReference type="SAM" id="Phobius"/>
    </source>
</evidence>
<keyword evidence="1" id="KW-1133">Transmembrane helix</keyword>
<protein>
    <submittedName>
        <fullName evidence="2">Uncharacterized protein</fullName>
    </submittedName>
</protein>
<evidence type="ECO:0000313" key="3">
    <source>
        <dbReference type="Proteomes" id="UP000326757"/>
    </source>
</evidence>
<evidence type="ECO:0000313" key="2">
    <source>
        <dbReference type="EMBL" id="KAB8301519.1"/>
    </source>
</evidence>
<name>A0A5N6KDH3_MONLA</name>
<reference evidence="2 3" key="1">
    <citation type="submission" date="2019-06" db="EMBL/GenBank/DDBJ databases">
        <title>Genome Sequence of the Brown Rot Fungal Pathogen Monilinia laxa.</title>
        <authorList>
            <person name="De Miccolis Angelini R.M."/>
            <person name="Landi L."/>
            <person name="Abate D."/>
            <person name="Pollastro S."/>
            <person name="Romanazzi G."/>
            <person name="Faretra F."/>
        </authorList>
    </citation>
    <scope>NUCLEOTIDE SEQUENCE [LARGE SCALE GENOMIC DNA]</scope>
    <source>
        <strain evidence="2 3">Mlax316</strain>
    </source>
</reference>
<dbReference type="Proteomes" id="UP000326757">
    <property type="component" value="Unassembled WGS sequence"/>
</dbReference>
<sequence length="101" mass="11504">MTATTCVLETLGKNKSLFYFTYINVYHHYLYSLHFLPFVLNIYACIHSSIHPFMHHSSSTSSIPTSSTSKIKNHIYSSPLNAFGYLPPPHSIKHMLKAKAM</sequence>
<keyword evidence="3" id="KW-1185">Reference proteome</keyword>
<keyword evidence="1" id="KW-0812">Transmembrane</keyword>
<gene>
    <name evidence="2" type="ORF">EYC80_003369</name>
</gene>
<feature type="transmembrane region" description="Helical" evidence="1">
    <location>
        <begin position="28"/>
        <end position="46"/>
    </location>
</feature>
<organism evidence="2 3">
    <name type="scientific">Monilinia laxa</name>
    <name type="common">Brown rot fungus</name>
    <name type="synonym">Sclerotinia laxa</name>
    <dbReference type="NCBI Taxonomy" id="61186"/>
    <lineage>
        <taxon>Eukaryota</taxon>
        <taxon>Fungi</taxon>
        <taxon>Dikarya</taxon>
        <taxon>Ascomycota</taxon>
        <taxon>Pezizomycotina</taxon>
        <taxon>Leotiomycetes</taxon>
        <taxon>Helotiales</taxon>
        <taxon>Sclerotiniaceae</taxon>
        <taxon>Monilinia</taxon>
    </lineage>
</organism>
<comment type="caution">
    <text evidence="2">The sequence shown here is derived from an EMBL/GenBank/DDBJ whole genome shotgun (WGS) entry which is preliminary data.</text>
</comment>